<reference evidence="1 2" key="1">
    <citation type="submission" date="2021-08" db="EMBL/GenBank/DDBJ databases">
        <title>Comparative Genomics Analysis of the Genus Qipengyuania Reveals Extensive Genetic Diversity and Metabolic Versatility, Including the Description of Fifteen Novel Species.</title>
        <authorList>
            <person name="Liu Y."/>
        </authorList>
    </citation>
    <scope>NUCLEOTIDE SEQUENCE [LARGE SCALE GENOMIC DNA]</scope>
    <source>
        <strain evidence="1 2">1NDW3</strain>
    </source>
</reference>
<proteinExistence type="predicted"/>
<dbReference type="RefSeq" id="WP_221428839.1">
    <property type="nucleotide sequence ID" value="NZ_CP081296.1"/>
</dbReference>
<keyword evidence="2" id="KW-1185">Reference proteome</keyword>
<gene>
    <name evidence="1" type="ORF">K3162_03705</name>
</gene>
<evidence type="ECO:0000313" key="1">
    <source>
        <dbReference type="EMBL" id="QZD93151.1"/>
    </source>
</evidence>
<accession>A0ABX8ZWM5</accession>
<evidence type="ECO:0000313" key="2">
    <source>
        <dbReference type="Proteomes" id="UP000824300"/>
    </source>
</evidence>
<sequence>MTKRKRKFYGPGTKPGRLTKHLDEVGFEKCKAGSFRFGTVERYRGTDLWKSKADANLDAAAARLADFQEGLSETYLDTPEDVHGGSIQFLGLRMENVTILNSRNAIHVANFFNDYVACLSFGGFSKDRFNAIRDAGNSDIVAYIEYDTLKLVRAIEKACVEQGLVAKSSSEPIIHESRIHYSEKSRVVEVFDGFSYADREAEWLRANFFKPPEFEHEDEYRLIIDTGQLTKLPPKTENLTFESELFVSAIVDARRLI</sequence>
<name>A0ABX8ZWM5_9SPHN</name>
<dbReference type="Proteomes" id="UP000824300">
    <property type="component" value="Chromosome"/>
</dbReference>
<organism evidence="1 2">
    <name type="scientific">Qipengyuania xiapuensis</name>
    <dbReference type="NCBI Taxonomy" id="2867236"/>
    <lineage>
        <taxon>Bacteria</taxon>
        <taxon>Pseudomonadati</taxon>
        <taxon>Pseudomonadota</taxon>
        <taxon>Alphaproteobacteria</taxon>
        <taxon>Sphingomonadales</taxon>
        <taxon>Erythrobacteraceae</taxon>
        <taxon>Qipengyuania</taxon>
    </lineage>
</organism>
<protein>
    <submittedName>
        <fullName evidence="1">Uncharacterized protein</fullName>
    </submittedName>
</protein>
<dbReference type="EMBL" id="CP081296">
    <property type="protein sequence ID" value="QZD93151.1"/>
    <property type="molecule type" value="Genomic_DNA"/>
</dbReference>